<name>A0A0F7L5J4_9VIRU</name>
<organism evidence="1">
    <name type="scientific">uncultured marine virus</name>
    <dbReference type="NCBI Taxonomy" id="186617"/>
    <lineage>
        <taxon>Viruses</taxon>
        <taxon>environmental samples</taxon>
    </lineage>
</organism>
<reference evidence="1" key="1">
    <citation type="journal article" date="2015" name="Front. Microbiol.">
        <title>Combining genomic sequencing methods to explore viral diversity and reveal potential virus-host interactions.</title>
        <authorList>
            <person name="Chow C.E."/>
            <person name="Winget D.M."/>
            <person name="White R.A.III."/>
            <person name="Hallam S.J."/>
            <person name="Suttle C.A."/>
        </authorList>
    </citation>
    <scope>NUCLEOTIDE SEQUENCE</scope>
    <source>
        <strain evidence="1">Anoxic2_2</strain>
    </source>
</reference>
<proteinExistence type="predicted"/>
<protein>
    <submittedName>
        <fullName evidence="1">Uncharacterized protein</fullName>
    </submittedName>
</protein>
<evidence type="ECO:0000313" key="1">
    <source>
        <dbReference type="EMBL" id="AKH46803.1"/>
    </source>
</evidence>
<reference evidence="1" key="2">
    <citation type="submission" date="2015-03" db="EMBL/GenBank/DDBJ databases">
        <authorList>
            <person name="Chow C.-E.T."/>
            <person name="Winget D.M."/>
            <person name="White R.A.III."/>
            <person name="Hallam S.J."/>
            <person name="Suttle C.A."/>
        </authorList>
    </citation>
    <scope>NUCLEOTIDE SEQUENCE</scope>
    <source>
        <strain evidence="1">Anoxic2_2</strain>
    </source>
</reference>
<sequence length="80" mass="8958">MRLGDIMSINTTLQGLYLLAYPVSDINVNTSIYNTLGNPPLSYTGSLNRRLAQYASAGINLFRIESTEDYIRISDGTYIY</sequence>
<accession>A0A0F7L5J4</accession>
<dbReference type="EMBL" id="KR029586">
    <property type="protein sequence ID" value="AKH46803.1"/>
    <property type="molecule type" value="Genomic_DNA"/>
</dbReference>